<sequence>MAILGQEVPKSLIFALFIFLQALFPPVCCPNLRKVYLVMVLMVSAATALILMSFMQACEKILVRGQQIRRTEHANLVQFPMKASKISSCRCPSLEKSSFLALKGNCFTEKMNMIQCSCHWQIEPH</sequence>
<feature type="transmembrane region" description="Helical" evidence="1">
    <location>
        <begin position="35"/>
        <end position="55"/>
    </location>
</feature>
<reference evidence="2 3" key="1">
    <citation type="submission" date="2020-06" db="EMBL/GenBank/DDBJ databases">
        <title>WGS assembly of Ceratodon purpureus strain R40.</title>
        <authorList>
            <person name="Carey S.B."/>
            <person name="Jenkins J."/>
            <person name="Shu S."/>
            <person name="Lovell J.T."/>
            <person name="Sreedasyam A."/>
            <person name="Maumus F."/>
            <person name="Tiley G.P."/>
            <person name="Fernandez-Pozo N."/>
            <person name="Barry K."/>
            <person name="Chen C."/>
            <person name="Wang M."/>
            <person name="Lipzen A."/>
            <person name="Daum C."/>
            <person name="Saski C.A."/>
            <person name="Payton A.C."/>
            <person name="Mcbreen J.C."/>
            <person name="Conrad R.E."/>
            <person name="Kollar L.M."/>
            <person name="Olsson S."/>
            <person name="Huttunen S."/>
            <person name="Landis J.B."/>
            <person name="Wickett N.J."/>
            <person name="Johnson M.G."/>
            <person name="Rensing S.A."/>
            <person name="Grimwood J."/>
            <person name="Schmutz J."/>
            <person name="Mcdaniel S.F."/>
        </authorList>
    </citation>
    <scope>NUCLEOTIDE SEQUENCE [LARGE SCALE GENOMIC DNA]</scope>
    <source>
        <strain evidence="2 3">R40</strain>
    </source>
</reference>
<keyword evidence="3" id="KW-1185">Reference proteome</keyword>
<dbReference type="Proteomes" id="UP000822688">
    <property type="component" value="Chromosome 6"/>
</dbReference>
<evidence type="ECO:0000313" key="3">
    <source>
        <dbReference type="Proteomes" id="UP000822688"/>
    </source>
</evidence>
<comment type="caution">
    <text evidence="2">The sequence shown here is derived from an EMBL/GenBank/DDBJ whole genome shotgun (WGS) entry which is preliminary data.</text>
</comment>
<feature type="transmembrane region" description="Helical" evidence="1">
    <location>
        <begin position="12"/>
        <end position="28"/>
    </location>
</feature>
<keyword evidence="1" id="KW-1133">Transmembrane helix</keyword>
<evidence type="ECO:0000256" key="1">
    <source>
        <dbReference type="SAM" id="Phobius"/>
    </source>
</evidence>
<proteinExistence type="predicted"/>
<name>A0A8T0HFI0_CERPU</name>
<gene>
    <name evidence="2" type="ORF">KC19_6G169000</name>
</gene>
<keyword evidence="1" id="KW-0812">Transmembrane</keyword>
<dbReference type="AlphaFoldDB" id="A0A8T0HFI0"/>
<dbReference type="EMBL" id="CM026427">
    <property type="protein sequence ID" value="KAG0570531.1"/>
    <property type="molecule type" value="Genomic_DNA"/>
</dbReference>
<organism evidence="2 3">
    <name type="scientific">Ceratodon purpureus</name>
    <name type="common">Fire moss</name>
    <name type="synonym">Dicranum purpureum</name>
    <dbReference type="NCBI Taxonomy" id="3225"/>
    <lineage>
        <taxon>Eukaryota</taxon>
        <taxon>Viridiplantae</taxon>
        <taxon>Streptophyta</taxon>
        <taxon>Embryophyta</taxon>
        <taxon>Bryophyta</taxon>
        <taxon>Bryophytina</taxon>
        <taxon>Bryopsida</taxon>
        <taxon>Dicranidae</taxon>
        <taxon>Pseudoditrichales</taxon>
        <taxon>Ditrichaceae</taxon>
        <taxon>Ceratodon</taxon>
    </lineage>
</organism>
<accession>A0A8T0HFI0</accession>
<keyword evidence="1" id="KW-0472">Membrane</keyword>
<protein>
    <submittedName>
        <fullName evidence="2">Uncharacterized protein</fullName>
    </submittedName>
</protein>
<evidence type="ECO:0000313" key="2">
    <source>
        <dbReference type="EMBL" id="KAG0570531.1"/>
    </source>
</evidence>